<keyword evidence="15" id="KW-1185">Reference proteome</keyword>
<evidence type="ECO:0000313" key="14">
    <source>
        <dbReference type="EMBL" id="NHN83876.1"/>
    </source>
</evidence>
<dbReference type="Proteomes" id="UP000635278">
    <property type="component" value="Unassembled WGS sequence"/>
</dbReference>
<evidence type="ECO:0000256" key="8">
    <source>
        <dbReference type="ARBA" id="ARBA00022842"/>
    </source>
</evidence>
<dbReference type="InterPro" id="IPR027417">
    <property type="entry name" value="P-loop_NTPase"/>
</dbReference>
<keyword evidence="4 10" id="KW-0808">Transferase</keyword>
<comment type="cofactor">
    <cofactor evidence="1 10">
        <name>Mg(2+)</name>
        <dbReference type="ChEBI" id="CHEBI:18420"/>
    </cofactor>
</comment>
<dbReference type="EMBL" id="WOTB01000004">
    <property type="protein sequence ID" value="NHN83876.1"/>
    <property type="molecule type" value="Genomic_DNA"/>
</dbReference>
<protein>
    <recommendedName>
        <fullName evidence="10">tRNA dimethylallyltransferase</fullName>
        <ecNumber evidence="10">2.5.1.75</ecNumber>
    </recommendedName>
    <alternativeName>
        <fullName evidence="10">Dimethylallyl diphosphate:tRNA dimethylallyltransferase</fullName>
        <shortName evidence="10">DMAPP:tRNA dimethylallyltransferase</shortName>
        <shortName evidence="10">DMATase</shortName>
    </alternativeName>
    <alternativeName>
        <fullName evidence="10">Isopentenyl-diphosphate:tRNA isopentenyltransferase</fullName>
        <shortName evidence="10">IPP transferase</shortName>
        <shortName evidence="10">IPPT</shortName>
        <shortName evidence="10">IPTase</shortName>
    </alternativeName>
</protein>
<feature type="site" description="Interaction with substrate tRNA" evidence="10">
    <location>
        <position position="106"/>
    </location>
</feature>
<keyword evidence="5 10" id="KW-0819">tRNA processing</keyword>
<dbReference type="InterPro" id="IPR039657">
    <property type="entry name" value="Dimethylallyltransferase"/>
</dbReference>
<evidence type="ECO:0000256" key="4">
    <source>
        <dbReference type="ARBA" id="ARBA00022679"/>
    </source>
</evidence>
<name>A0ABX0JKG0_9PROT</name>
<comment type="subunit">
    <text evidence="10">Monomer.</text>
</comment>
<feature type="binding site" evidence="10">
    <location>
        <begin position="17"/>
        <end position="22"/>
    </location>
    <ligand>
        <name>substrate</name>
    </ligand>
</feature>
<comment type="catalytic activity">
    <reaction evidence="9 10 11">
        <text>adenosine(37) in tRNA + dimethylallyl diphosphate = N(6)-dimethylallyladenosine(37) in tRNA + diphosphate</text>
        <dbReference type="Rhea" id="RHEA:26482"/>
        <dbReference type="Rhea" id="RHEA-COMP:10162"/>
        <dbReference type="Rhea" id="RHEA-COMP:10375"/>
        <dbReference type="ChEBI" id="CHEBI:33019"/>
        <dbReference type="ChEBI" id="CHEBI:57623"/>
        <dbReference type="ChEBI" id="CHEBI:74411"/>
        <dbReference type="ChEBI" id="CHEBI:74415"/>
        <dbReference type="EC" id="2.5.1.75"/>
    </reaction>
</comment>
<dbReference type="SUPFAM" id="SSF52540">
    <property type="entry name" value="P-loop containing nucleoside triphosphate hydrolases"/>
    <property type="match status" value="1"/>
</dbReference>
<comment type="function">
    <text evidence="2 10 12">Catalyzes the transfer of a dimethylallyl group onto the adenine at position 37 in tRNAs that read codons beginning with uridine, leading to the formation of N6-(dimethylallyl)adenosine (i(6)A).</text>
</comment>
<dbReference type="Gene3D" id="1.10.20.140">
    <property type="match status" value="1"/>
</dbReference>
<evidence type="ECO:0000256" key="10">
    <source>
        <dbReference type="HAMAP-Rule" id="MF_00185"/>
    </source>
</evidence>
<evidence type="ECO:0000256" key="6">
    <source>
        <dbReference type="ARBA" id="ARBA00022741"/>
    </source>
</evidence>
<evidence type="ECO:0000256" key="3">
    <source>
        <dbReference type="ARBA" id="ARBA00005842"/>
    </source>
</evidence>
<dbReference type="Pfam" id="PF01715">
    <property type="entry name" value="IPPT"/>
    <property type="match status" value="1"/>
</dbReference>
<evidence type="ECO:0000256" key="11">
    <source>
        <dbReference type="RuleBase" id="RU003783"/>
    </source>
</evidence>
<keyword evidence="7 10" id="KW-0067">ATP-binding</keyword>
<accession>A0ABX0JKG0</accession>
<evidence type="ECO:0000256" key="2">
    <source>
        <dbReference type="ARBA" id="ARBA00003213"/>
    </source>
</evidence>
<comment type="caution">
    <text evidence="10">Lacks conserved residue(s) required for the propagation of feature annotation.</text>
</comment>
<dbReference type="HAMAP" id="MF_00185">
    <property type="entry name" value="IPP_trans"/>
    <property type="match status" value="1"/>
</dbReference>
<gene>
    <name evidence="10 14" type="primary">miaA</name>
    <name evidence="14" type="ORF">GOB93_04360</name>
</gene>
<dbReference type="NCBIfam" id="TIGR00174">
    <property type="entry name" value="miaA"/>
    <property type="match status" value="1"/>
</dbReference>
<keyword evidence="8 10" id="KW-0460">Magnesium</keyword>
<dbReference type="GO" id="GO:0052381">
    <property type="term" value="F:tRNA dimethylallyltransferase activity"/>
    <property type="evidence" value="ECO:0007669"/>
    <property type="project" value="UniProtKB-EC"/>
</dbReference>
<sequence>MDREQAGRVALIVAGPTCSGKSALAITLGERFGGTIINADSMQVYRELRILTARPSPQDEERLPHRLYGISPAAEARSVAWWRQQALSAMDEAWKAGRLPVLCGGTGMYLRALTDGLAEVPDPGSEARAEARALSADPASLHARLMEADPETGQGLRPTDTQRLARAWEVWRGTGHGLSWWRAQPGLPRAPCRFIAVRLAPDRSELRRAIVARFRDMMTQGAVDEVRALLALELSPALPAMRAHGVPELAAMLRGETDEQEAVARAVQATCRYTKRQTTWFGHHPLAEEHDMVISENRIGSYEQYMKRKIEKIISFVHERIDAAPSGA</sequence>
<evidence type="ECO:0000256" key="7">
    <source>
        <dbReference type="ARBA" id="ARBA00022840"/>
    </source>
</evidence>
<comment type="similarity">
    <text evidence="3 10 13">Belongs to the IPP transferase family.</text>
</comment>
<feature type="region of interest" description="Interaction with substrate tRNA" evidence="10">
    <location>
        <begin position="40"/>
        <end position="43"/>
    </location>
</feature>
<dbReference type="EC" id="2.5.1.75" evidence="10"/>
<evidence type="ECO:0000256" key="5">
    <source>
        <dbReference type="ARBA" id="ARBA00022694"/>
    </source>
</evidence>
<keyword evidence="6 10" id="KW-0547">Nucleotide-binding</keyword>
<dbReference type="Gene3D" id="3.40.50.300">
    <property type="entry name" value="P-loop containing nucleotide triphosphate hydrolases"/>
    <property type="match status" value="1"/>
</dbReference>
<evidence type="ECO:0000313" key="15">
    <source>
        <dbReference type="Proteomes" id="UP000635278"/>
    </source>
</evidence>
<proteinExistence type="inferred from homology"/>
<feature type="region of interest" description="Interaction with substrate tRNA" evidence="10">
    <location>
        <begin position="162"/>
        <end position="166"/>
    </location>
</feature>
<evidence type="ECO:0000256" key="13">
    <source>
        <dbReference type="RuleBase" id="RU003785"/>
    </source>
</evidence>
<evidence type="ECO:0000256" key="9">
    <source>
        <dbReference type="ARBA" id="ARBA00049563"/>
    </source>
</evidence>
<dbReference type="InterPro" id="IPR018022">
    <property type="entry name" value="IPT"/>
</dbReference>
<feature type="binding site" evidence="10">
    <location>
        <begin position="15"/>
        <end position="22"/>
    </location>
    <ligand>
        <name>ATP</name>
        <dbReference type="ChEBI" id="CHEBI:30616"/>
    </ligand>
</feature>
<feature type="site" description="Interaction with substrate tRNA" evidence="10">
    <location>
        <position position="128"/>
    </location>
</feature>
<reference evidence="14 15" key="1">
    <citation type="journal article" date="2020" name="Int. J. Syst. Evol. Microbiol.">
        <title>Novel acetic acid bacteria from cider fermentations: Acetobacter conturbans sp. nov. and Acetobacter fallax sp. nov.</title>
        <authorList>
            <person name="Sombolestani A.S."/>
            <person name="Cleenwerck I."/>
            <person name="Cnockaert M."/>
            <person name="Borremans W."/>
            <person name="Wieme A.D."/>
            <person name="De Vuyst L."/>
            <person name="Vandamme P."/>
        </authorList>
    </citation>
    <scope>NUCLEOTIDE SEQUENCE [LARGE SCALE GENOMIC DNA]</scope>
    <source>
        <strain evidence="14 15">LMG 30640</strain>
    </source>
</reference>
<evidence type="ECO:0000256" key="12">
    <source>
        <dbReference type="RuleBase" id="RU003784"/>
    </source>
</evidence>
<dbReference type="PANTHER" id="PTHR11088:SF60">
    <property type="entry name" value="TRNA DIMETHYLALLYLTRANSFERASE"/>
    <property type="match status" value="1"/>
</dbReference>
<organism evidence="14 15">
    <name type="scientific">Acetobacter musti</name>
    <dbReference type="NCBI Taxonomy" id="864732"/>
    <lineage>
        <taxon>Bacteria</taxon>
        <taxon>Pseudomonadati</taxon>
        <taxon>Pseudomonadota</taxon>
        <taxon>Alphaproteobacteria</taxon>
        <taxon>Acetobacterales</taxon>
        <taxon>Acetobacteraceae</taxon>
        <taxon>Acetobacter</taxon>
    </lineage>
</organism>
<dbReference type="PANTHER" id="PTHR11088">
    <property type="entry name" value="TRNA DIMETHYLALLYLTRANSFERASE"/>
    <property type="match status" value="1"/>
</dbReference>
<evidence type="ECO:0000256" key="1">
    <source>
        <dbReference type="ARBA" id="ARBA00001946"/>
    </source>
</evidence>
<comment type="caution">
    <text evidence="14">The sequence shown here is derived from an EMBL/GenBank/DDBJ whole genome shotgun (WGS) entry which is preliminary data.</text>
</comment>